<dbReference type="AlphaFoldDB" id="A0A1M5C4H5"/>
<dbReference type="STRING" id="366533.SAMN05444339_1074"/>
<protein>
    <recommendedName>
        <fullName evidence="3">Flagellar FliJ protein</fullName>
    </recommendedName>
</protein>
<keyword evidence="2" id="KW-1185">Reference proteome</keyword>
<evidence type="ECO:0000313" key="2">
    <source>
        <dbReference type="Proteomes" id="UP000183987"/>
    </source>
</evidence>
<dbReference type="Proteomes" id="UP000183987">
    <property type="component" value="Unassembled WGS sequence"/>
</dbReference>
<dbReference type="RefSeq" id="WP_072857885.1">
    <property type="nucleotide sequence ID" value="NZ_FQUE01000007.1"/>
</dbReference>
<evidence type="ECO:0008006" key="3">
    <source>
        <dbReference type="Google" id="ProtNLM"/>
    </source>
</evidence>
<proteinExistence type="predicted"/>
<evidence type="ECO:0000313" key="1">
    <source>
        <dbReference type="EMBL" id="SHF49580.1"/>
    </source>
</evidence>
<reference evidence="2" key="1">
    <citation type="submission" date="2016-11" db="EMBL/GenBank/DDBJ databases">
        <authorList>
            <person name="Varghese N."/>
            <person name="Submissions S."/>
        </authorList>
    </citation>
    <scope>NUCLEOTIDE SEQUENCE [LARGE SCALE GENOMIC DNA]</scope>
    <source>
        <strain evidence="2">DSM 29326</strain>
    </source>
</reference>
<organism evidence="1 2">
    <name type="scientific">Loktanella atrilutea</name>
    <dbReference type="NCBI Taxonomy" id="366533"/>
    <lineage>
        <taxon>Bacteria</taxon>
        <taxon>Pseudomonadati</taxon>
        <taxon>Pseudomonadota</taxon>
        <taxon>Alphaproteobacteria</taxon>
        <taxon>Rhodobacterales</taxon>
        <taxon>Roseobacteraceae</taxon>
        <taxon>Loktanella</taxon>
    </lineage>
</organism>
<dbReference type="OrthoDB" id="7724903at2"/>
<name>A0A1M5C4H5_LOKAT</name>
<sequence length="142" mass="16226">MTNRRRDGLAVLSRLKRHEIEAVAQQMAAVNSALARIEAERKDLLDHINESGESDGLEGARLRSAFIRNVSETIRGKDAEATRLRESSAGVHQRLNDLFSDAKRLDMIAARRAEQRKRRRDQRETAAQNEAFLAIWMQDRMS</sequence>
<gene>
    <name evidence="1" type="ORF">SAMN05444339_1074</name>
</gene>
<dbReference type="EMBL" id="FQUE01000007">
    <property type="protein sequence ID" value="SHF49580.1"/>
    <property type="molecule type" value="Genomic_DNA"/>
</dbReference>
<accession>A0A1M5C4H5</accession>